<organism evidence="11 12">
    <name type="scientific">Cloeon dipterum</name>
    <dbReference type="NCBI Taxonomy" id="197152"/>
    <lineage>
        <taxon>Eukaryota</taxon>
        <taxon>Metazoa</taxon>
        <taxon>Ecdysozoa</taxon>
        <taxon>Arthropoda</taxon>
        <taxon>Hexapoda</taxon>
        <taxon>Insecta</taxon>
        <taxon>Pterygota</taxon>
        <taxon>Palaeoptera</taxon>
        <taxon>Ephemeroptera</taxon>
        <taxon>Pisciforma</taxon>
        <taxon>Baetidae</taxon>
        <taxon>Cloeon</taxon>
    </lineage>
</organism>
<keyword evidence="7 8" id="KW-0539">Nucleus</keyword>
<gene>
    <name evidence="11" type="ORF">CLODIP_2_CD03723</name>
</gene>
<dbReference type="EMBL" id="CADEPI010000127">
    <property type="protein sequence ID" value="CAB3376334.1"/>
    <property type="molecule type" value="Genomic_DNA"/>
</dbReference>
<feature type="compositionally biased region" description="Acidic residues" evidence="9">
    <location>
        <begin position="210"/>
        <end position="220"/>
    </location>
</feature>
<comment type="subcellular location">
    <subcellularLocation>
        <location evidence="1 8">Nucleus</location>
    </subcellularLocation>
</comment>
<dbReference type="InterPro" id="IPR039974">
    <property type="entry name" value="Splicing_factor_SLU7"/>
</dbReference>
<evidence type="ECO:0000256" key="9">
    <source>
        <dbReference type="SAM" id="MobiDB-lite"/>
    </source>
</evidence>
<dbReference type="OrthoDB" id="249612at2759"/>
<sequence length="445" mass="51290">MAAPSVTVSEILKSKTEFDDEPKKKSREEWRKAKELEEARKAGTAPAAVDEEGRDINPHIPQYISSAPWYYGSKGPTLKHQRPQEDREKQFSGLGEWYRRGVDQSKVVTKFRKGACENCGAMTHKRKDCVERPRKIGARYTGMQIAPDEFVQPNLAIDYDGKRDRWNGYDPAEHRSIVEEFQKVEDAKRKLKAEKLKADGEEDKDGDRNDVDDDDDDVADEDKYADDIDMPGTKVDSKQRITVRNLRIREDTAKYLRNLDPNSAYYDPKTRSMRDNPNASNPEEADEGEFTGENAVRFSGDTQGHARAQIFAWDAHHRGVDVHLLAEPTKLEMLKKEYETKKDSYKSEAQNSILAKYGGEEHLKAPPKSLLLAQTETYIEYSRSGRVVKGQEKPVVRSRYQEDQMINNHTTVWGSFWKDGAWGFKCCHSFVKVINHNFYWRKWLN</sequence>
<name>A0A8S1D613_9INSE</name>
<dbReference type="PANTHER" id="PTHR12942">
    <property type="entry name" value="STEP II SPLICING FACTOR SLU7"/>
    <property type="match status" value="1"/>
</dbReference>
<comment type="similarity">
    <text evidence="2 8">Belongs to the SLU7 family.</text>
</comment>
<feature type="domain" description="Pre-mRNA-splicing factor SLU7" evidence="10">
    <location>
        <begin position="158"/>
        <end position="415"/>
    </location>
</feature>
<evidence type="ECO:0000256" key="3">
    <source>
        <dbReference type="ARBA" id="ARBA00021377"/>
    </source>
</evidence>
<feature type="region of interest" description="Disordered" evidence="9">
    <location>
        <begin position="1"/>
        <end position="58"/>
    </location>
</feature>
<dbReference type="GO" id="GO:0030628">
    <property type="term" value="F:pre-mRNA 3'-splice site binding"/>
    <property type="evidence" value="ECO:0007669"/>
    <property type="project" value="UniProtKB-UniRule"/>
</dbReference>
<evidence type="ECO:0000256" key="7">
    <source>
        <dbReference type="ARBA" id="ARBA00023242"/>
    </source>
</evidence>
<evidence type="ECO:0000313" key="11">
    <source>
        <dbReference type="EMBL" id="CAB3376334.1"/>
    </source>
</evidence>
<dbReference type="GO" id="GO:0005681">
    <property type="term" value="C:spliceosomal complex"/>
    <property type="evidence" value="ECO:0007669"/>
    <property type="project" value="UniProtKB-UniRule"/>
</dbReference>
<dbReference type="Proteomes" id="UP000494165">
    <property type="component" value="Unassembled WGS sequence"/>
</dbReference>
<comment type="function">
    <text evidence="8">Involved in pre-mRNA splicing.</text>
</comment>
<evidence type="ECO:0000256" key="1">
    <source>
        <dbReference type="ARBA" id="ARBA00004123"/>
    </source>
</evidence>
<evidence type="ECO:0000256" key="8">
    <source>
        <dbReference type="RuleBase" id="RU367071"/>
    </source>
</evidence>
<evidence type="ECO:0000256" key="4">
    <source>
        <dbReference type="ARBA" id="ARBA00022664"/>
    </source>
</evidence>
<comment type="subunit">
    <text evidence="8">Associated with the spliceosome.</text>
</comment>
<dbReference type="InterPro" id="IPR021715">
    <property type="entry name" value="Slu7_dom"/>
</dbReference>
<feature type="compositionally biased region" description="Basic and acidic residues" evidence="9">
    <location>
        <begin position="193"/>
        <end position="209"/>
    </location>
</feature>
<accession>A0A8S1D613</accession>
<evidence type="ECO:0000259" key="10">
    <source>
        <dbReference type="Pfam" id="PF11708"/>
    </source>
</evidence>
<dbReference type="GO" id="GO:0000398">
    <property type="term" value="P:mRNA splicing, via spliceosome"/>
    <property type="evidence" value="ECO:0007669"/>
    <property type="project" value="UniProtKB-UniRule"/>
</dbReference>
<proteinExistence type="inferred from homology"/>
<keyword evidence="6 8" id="KW-0508">mRNA splicing</keyword>
<feature type="region of interest" description="Disordered" evidence="9">
    <location>
        <begin position="260"/>
        <end position="289"/>
    </location>
</feature>
<protein>
    <recommendedName>
        <fullName evidence="3 8">Pre-mRNA-splicing factor SLU7</fullName>
    </recommendedName>
</protein>
<keyword evidence="12" id="KW-1185">Reference proteome</keyword>
<evidence type="ECO:0000256" key="6">
    <source>
        <dbReference type="ARBA" id="ARBA00023187"/>
    </source>
</evidence>
<evidence type="ECO:0000256" key="5">
    <source>
        <dbReference type="ARBA" id="ARBA00022728"/>
    </source>
</evidence>
<keyword evidence="5 8" id="KW-0747">Spliceosome</keyword>
<dbReference type="AlphaFoldDB" id="A0A8S1D613"/>
<dbReference type="PANTHER" id="PTHR12942:SF2">
    <property type="entry name" value="PRE-MRNA-SPLICING FACTOR SLU7"/>
    <property type="match status" value="1"/>
</dbReference>
<evidence type="ECO:0000313" key="12">
    <source>
        <dbReference type="Proteomes" id="UP000494165"/>
    </source>
</evidence>
<feature type="region of interest" description="Disordered" evidence="9">
    <location>
        <begin position="193"/>
        <end position="236"/>
    </location>
</feature>
<comment type="caution">
    <text evidence="11">The sequence shown here is derived from an EMBL/GenBank/DDBJ whole genome shotgun (WGS) entry which is preliminary data.</text>
</comment>
<dbReference type="Pfam" id="PF11708">
    <property type="entry name" value="Slu7"/>
    <property type="match status" value="1"/>
</dbReference>
<evidence type="ECO:0000256" key="2">
    <source>
        <dbReference type="ARBA" id="ARBA00007203"/>
    </source>
</evidence>
<reference evidence="11 12" key="1">
    <citation type="submission" date="2020-04" db="EMBL/GenBank/DDBJ databases">
        <authorList>
            <person name="Alioto T."/>
            <person name="Alioto T."/>
            <person name="Gomez Garrido J."/>
        </authorList>
    </citation>
    <scope>NUCLEOTIDE SEQUENCE [LARGE SCALE GENOMIC DNA]</scope>
</reference>
<keyword evidence="4 8" id="KW-0507">mRNA processing</keyword>
<feature type="compositionally biased region" description="Basic and acidic residues" evidence="9">
    <location>
        <begin position="12"/>
        <end position="41"/>
    </location>
</feature>